<evidence type="ECO:0000259" key="12">
    <source>
        <dbReference type="PROSITE" id="PS50994"/>
    </source>
</evidence>
<dbReference type="GO" id="GO:0004519">
    <property type="term" value="F:endonuclease activity"/>
    <property type="evidence" value="ECO:0007669"/>
    <property type="project" value="UniProtKB-KW"/>
</dbReference>
<evidence type="ECO:0000313" key="14">
    <source>
        <dbReference type="Proteomes" id="UP000299102"/>
    </source>
</evidence>
<dbReference type="Gene3D" id="3.30.420.10">
    <property type="entry name" value="Ribonuclease H-like superfamily/Ribonuclease H"/>
    <property type="match status" value="1"/>
</dbReference>
<dbReference type="GO" id="GO:0016787">
    <property type="term" value="F:hydrolase activity"/>
    <property type="evidence" value="ECO:0007669"/>
    <property type="project" value="UniProtKB-KW"/>
</dbReference>
<dbReference type="STRING" id="151549.A0A4C1ZAL1"/>
<dbReference type="InterPro" id="IPR025724">
    <property type="entry name" value="GAG-pre-integrase_dom"/>
</dbReference>
<keyword evidence="4" id="KW-0378">Hydrolase</keyword>
<keyword evidence="8" id="KW-0808">Transferase</keyword>
<dbReference type="InterPro" id="IPR001584">
    <property type="entry name" value="Integrase_cat-core"/>
</dbReference>
<keyword evidence="1" id="KW-0540">Nuclease</keyword>
<evidence type="ECO:0000256" key="7">
    <source>
        <dbReference type="ARBA" id="ARBA00022918"/>
    </source>
</evidence>
<dbReference type="Proteomes" id="UP000299102">
    <property type="component" value="Unassembled WGS sequence"/>
</dbReference>
<protein>
    <submittedName>
        <fullName evidence="13">Retrovirus-related Pol polyprotein from transposon TNT 1-94</fullName>
    </submittedName>
</protein>
<keyword evidence="14" id="KW-1185">Reference proteome</keyword>
<dbReference type="GO" id="GO:0046872">
    <property type="term" value="F:metal ion binding"/>
    <property type="evidence" value="ECO:0007669"/>
    <property type="project" value="UniProtKB-KW"/>
</dbReference>
<dbReference type="OrthoDB" id="430476at2759"/>
<dbReference type="InterPro" id="IPR013103">
    <property type="entry name" value="RVT_2"/>
</dbReference>
<dbReference type="Pfam" id="PF00665">
    <property type="entry name" value="rve"/>
    <property type="match status" value="1"/>
</dbReference>
<dbReference type="CDD" id="cd09272">
    <property type="entry name" value="RNase_HI_RT_Ty1"/>
    <property type="match status" value="1"/>
</dbReference>
<evidence type="ECO:0000256" key="8">
    <source>
        <dbReference type="ARBA" id="ARBA00022932"/>
    </source>
</evidence>
<comment type="caution">
    <text evidence="13">The sequence shown here is derived from an EMBL/GenBank/DDBJ whole genome shotgun (WGS) entry which is preliminary data.</text>
</comment>
<dbReference type="InterPro" id="IPR057670">
    <property type="entry name" value="SH3_retrovirus"/>
</dbReference>
<dbReference type="PROSITE" id="PS51257">
    <property type="entry name" value="PROKAR_LIPOPROTEIN"/>
    <property type="match status" value="1"/>
</dbReference>
<dbReference type="GO" id="GO:0015074">
    <property type="term" value="P:DNA integration"/>
    <property type="evidence" value="ECO:0007669"/>
    <property type="project" value="UniProtKB-KW"/>
</dbReference>
<feature type="compositionally biased region" description="Acidic residues" evidence="11">
    <location>
        <begin position="668"/>
        <end position="679"/>
    </location>
</feature>
<evidence type="ECO:0000256" key="9">
    <source>
        <dbReference type="ARBA" id="ARBA00023172"/>
    </source>
</evidence>
<dbReference type="PROSITE" id="PS50994">
    <property type="entry name" value="INTEGRASE"/>
    <property type="match status" value="1"/>
</dbReference>
<feature type="compositionally biased region" description="Low complexity" evidence="11">
    <location>
        <begin position="623"/>
        <end position="636"/>
    </location>
</feature>
<keyword evidence="2" id="KW-0479">Metal-binding</keyword>
<evidence type="ECO:0000256" key="6">
    <source>
        <dbReference type="ARBA" id="ARBA00022908"/>
    </source>
</evidence>
<dbReference type="InterPro" id="IPR039537">
    <property type="entry name" value="Retrotran_Ty1/copia-like"/>
</dbReference>
<keyword evidence="10" id="KW-0511">Multifunctional enzyme</keyword>
<keyword evidence="6" id="KW-0229">DNA integration</keyword>
<dbReference type="Pfam" id="PF13976">
    <property type="entry name" value="gag_pre-integrs"/>
    <property type="match status" value="1"/>
</dbReference>
<name>A0A4C1ZAL1_EUMVA</name>
<keyword evidence="9" id="KW-0233">DNA recombination</keyword>
<feature type="domain" description="Integrase catalytic" evidence="12">
    <location>
        <begin position="380"/>
        <end position="546"/>
    </location>
</feature>
<dbReference type="SUPFAM" id="SSF56672">
    <property type="entry name" value="DNA/RNA polymerases"/>
    <property type="match status" value="1"/>
</dbReference>
<evidence type="ECO:0000313" key="13">
    <source>
        <dbReference type="EMBL" id="GBP84213.1"/>
    </source>
</evidence>
<dbReference type="InterPro" id="IPR043502">
    <property type="entry name" value="DNA/RNA_pol_sf"/>
</dbReference>
<dbReference type="GO" id="GO:0003676">
    <property type="term" value="F:nucleic acid binding"/>
    <property type="evidence" value="ECO:0007669"/>
    <property type="project" value="InterPro"/>
</dbReference>
<dbReference type="InterPro" id="IPR036397">
    <property type="entry name" value="RNaseH_sf"/>
</dbReference>
<keyword evidence="8" id="KW-0548">Nucleotidyltransferase</keyword>
<dbReference type="Pfam" id="PF07727">
    <property type="entry name" value="RVT_2"/>
    <property type="match status" value="2"/>
</dbReference>
<organism evidence="13 14">
    <name type="scientific">Eumeta variegata</name>
    <name type="common">Bagworm moth</name>
    <name type="synonym">Eumeta japonica</name>
    <dbReference type="NCBI Taxonomy" id="151549"/>
    <lineage>
        <taxon>Eukaryota</taxon>
        <taxon>Metazoa</taxon>
        <taxon>Ecdysozoa</taxon>
        <taxon>Arthropoda</taxon>
        <taxon>Hexapoda</taxon>
        <taxon>Insecta</taxon>
        <taxon>Pterygota</taxon>
        <taxon>Neoptera</taxon>
        <taxon>Endopterygota</taxon>
        <taxon>Lepidoptera</taxon>
        <taxon>Glossata</taxon>
        <taxon>Ditrysia</taxon>
        <taxon>Tineoidea</taxon>
        <taxon>Psychidae</taxon>
        <taxon>Oiketicinae</taxon>
        <taxon>Eumeta</taxon>
    </lineage>
</organism>
<dbReference type="Pfam" id="PF25597">
    <property type="entry name" value="SH3_retrovirus"/>
    <property type="match status" value="1"/>
</dbReference>
<evidence type="ECO:0000256" key="2">
    <source>
        <dbReference type="ARBA" id="ARBA00022723"/>
    </source>
</evidence>
<accession>A0A4C1ZAL1</accession>
<dbReference type="PANTHER" id="PTHR42648:SF11">
    <property type="entry name" value="TRANSPOSON TY4-P GAG-POL POLYPROTEIN"/>
    <property type="match status" value="1"/>
</dbReference>
<evidence type="ECO:0000256" key="3">
    <source>
        <dbReference type="ARBA" id="ARBA00022759"/>
    </source>
</evidence>
<feature type="region of interest" description="Disordered" evidence="11">
    <location>
        <begin position="620"/>
        <end position="689"/>
    </location>
</feature>
<proteinExistence type="predicted"/>
<dbReference type="GO" id="GO:0003887">
    <property type="term" value="F:DNA-directed DNA polymerase activity"/>
    <property type="evidence" value="ECO:0007669"/>
    <property type="project" value="UniProtKB-KW"/>
</dbReference>
<keyword evidence="7" id="KW-0695">RNA-directed DNA polymerase</keyword>
<dbReference type="InterPro" id="IPR012337">
    <property type="entry name" value="RNaseH-like_sf"/>
</dbReference>
<keyword evidence="3" id="KW-0255">Endonuclease</keyword>
<evidence type="ECO:0000256" key="10">
    <source>
        <dbReference type="ARBA" id="ARBA00023268"/>
    </source>
</evidence>
<evidence type="ECO:0000256" key="5">
    <source>
        <dbReference type="ARBA" id="ARBA00022842"/>
    </source>
</evidence>
<dbReference type="PANTHER" id="PTHR42648">
    <property type="entry name" value="TRANSPOSASE, PUTATIVE-RELATED"/>
    <property type="match status" value="1"/>
</dbReference>
<sequence>MRFSVSKADGTLHMPFVLGSCIKVHISGQALQDGFKYVQFGEVSWKENFATWKFSMKTYLEHEDLWCCVECPKDKPVDASKDVKAKSKLILLLDPQNYVHVQECKTAKQVWDSLQRAFDDNGLTRRVGLLKDLINTTLESSNSVEDYVSKIMNTAHKLRNIGFEVNDEWLGTLMLAGLPEEYKPMIMGLESSAKETIGKQGRKLQFCSSFSASEKESISDKWFIDSGASMHMTSRSDWMYNVTEPSVKFITVANRAISCGRTANLLSVSTIVKNGHKVTFSTKGCEVRNGKDEVICTATLNNNLYIMDTSTEVAHLTSSTQSCDTYLWHLRMGHLNFHDVKKLPDVTEGVTLTQQQSNIACTHCMEGRQARMPFKSVGSRAERPLELIHSDLCGPMENSSFGGMKYFITYIDDFTRMVHVYFLKDKLNILETFKDFKLKVENELNYKIKQLRTDNGKEYCNSNFEKFLSSHGIIHQTSIPYTPQQNGMAERMNRTLVERARCMLFYANLEKKYWAEALATAAYVVNRSPTKSLQGKTPYEMWKGMKPNLSHMKIFGSEAMVHVPSVKRQKWDKKSVKMILVGYCENSKGYRFMDPRSHKVIKSRDVVFMENVLSNCETHVPATSSSVQPESTQSSSGKENHTRKASTSECLLGSKDPDTQEGNSESSSEYDTDTGELDDTYYPPYPMKQDYESNITLRSTRSQNKQTEVQNPKKSLLCLFTDLTDPQTVEEALASPQAADWKQAMNEEYASLMKNKTWSLTELPPGKKALPCKWVFKRKTDHSGNVLRYKARLVIKGYAQRWGSDYEEIYSPVVKYTTIRYLFALAARYGLEIDQMDAVSAFLQGEIDRDIYMQQPEDKQGEESRTDPCVYYNVEKNTYIAIWVDDIILFTAQESAKTLLKEKLKEHFEMKDIGPASQCVGLHITRDRDKIMLDQEKYIKEILARFRMTDCKPVKTPVEVGIKFNKKTENEKTTDYPYQQAIGSLLYVAQGTRPDISFAVNTLSRFNKNPTAEHWNAVKRIFRYLQGTKDLKLTYTKDGDENITGYCDADWASDVCDRKSCTGYTFLLQGGAISWRSHKQQTVALSTAEAEYMAMSSAAQEALWLQQLHAEVGQQQKNPLVIFSDNESAIKLSNNNCYLPRSRHIDIRYHFLKYHVNNFDIKFSYVKGCGWESLMKSVTLGNVTMSHRTREARRICVSLPLNYDRSAARARE</sequence>
<reference evidence="13 14" key="1">
    <citation type="journal article" date="2019" name="Commun. Biol.">
        <title>The bagworm genome reveals a unique fibroin gene that provides high tensile strength.</title>
        <authorList>
            <person name="Kono N."/>
            <person name="Nakamura H."/>
            <person name="Ohtoshi R."/>
            <person name="Tomita M."/>
            <person name="Numata K."/>
            <person name="Arakawa K."/>
        </authorList>
    </citation>
    <scope>NUCLEOTIDE SEQUENCE [LARGE SCALE GENOMIC DNA]</scope>
</reference>
<keyword evidence="5" id="KW-0460">Magnesium</keyword>
<keyword evidence="8" id="KW-0239">DNA-directed DNA polymerase</keyword>
<evidence type="ECO:0000256" key="4">
    <source>
        <dbReference type="ARBA" id="ARBA00022801"/>
    </source>
</evidence>
<gene>
    <name evidence="13" type="ORF">EVAR_51055_1</name>
</gene>
<dbReference type="GO" id="GO:0006310">
    <property type="term" value="P:DNA recombination"/>
    <property type="evidence" value="ECO:0007669"/>
    <property type="project" value="UniProtKB-KW"/>
</dbReference>
<dbReference type="Pfam" id="PF14223">
    <property type="entry name" value="Retrotran_gag_2"/>
    <property type="match status" value="1"/>
</dbReference>
<evidence type="ECO:0000256" key="1">
    <source>
        <dbReference type="ARBA" id="ARBA00022722"/>
    </source>
</evidence>
<evidence type="ECO:0000256" key="11">
    <source>
        <dbReference type="SAM" id="MobiDB-lite"/>
    </source>
</evidence>
<dbReference type="EMBL" id="BGZK01001665">
    <property type="protein sequence ID" value="GBP84213.1"/>
    <property type="molecule type" value="Genomic_DNA"/>
</dbReference>
<dbReference type="SUPFAM" id="SSF53098">
    <property type="entry name" value="Ribonuclease H-like"/>
    <property type="match status" value="1"/>
</dbReference>
<dbReference type="AlphaFoldDB" id="A0A4C1ZAL1"/>
<dbReference type="GO" id="GO:0042575">
    <property type="term" value="C:DNA polymerase complex"/>
    <property type="evidence" value="ECO:0007669"/>
    <property type="project" value="UniProtKB-ARBA"/>
</dbReference>
<dbReference type="GO" id="GO:0003964">
    <property type="term" value="F:RNA-directed DNA polymerase activity"/>
    <property type="evidence" value="ECO:0007669"/>
    <property type="project" value="UniProtKB-KW"/>
</dbReference>